<evidence type="ECO:0000259" key="5">
    <source>
        <dbReference type="PROSITE" id="PS50255"/>
    </source>
</evidence>
<comment type="similarity">
    <text evidence="4">Belongs to the cytochrome b5 family.</text>
</comment>
<evidence type="ECO:0000256" key="4">
    <source>
        <dbReference type="ARBA" id="ARBA00038168"/>
    </source>
</evidence>
<evidence type="ECO:0000313" key="6">
    <source>
        <dbReference type="EMBL" id="KAK8769503.1"/>
    </source>
</evidence>
<dbReference type="PROSITE" id="PS50255">
    <property type="entry name" value="CYTOCHROME_B5_2"/>
    <property type="match status" value="1"/>
</dbReference>
<dbReference type="SUPFAM" id="SSF55856">
    <property type="entry name" value="Cytochrome b5-like heme/steroid binding domain"/>
    <property type="match status" value="1"/>
</dbReference>
<evidence type="ECO:0000313" key="7">
    <source>
        <dbReference type="Proteomes" id="UP001321473"/>
    </source>
</evidence>
<protein>
    <recommendedName>
        <fullName evidence="5">Cytochrome b5 heme-binding domain-containing protein</fullName>
    </recommendedName>
</protein>
<keyword evidence="2" id="KW-0479">Metal-binding</keyword>
<dbReference type="EMBL" id="JARKHS020022526">
    <property type="protein sequence ID" value="KAK8769503.1"/>
    <property type="molecule type" value="Genomic_DNA"/>
</dbReference>
<accession>A0AAQ4E477</accession>
<dbReference type="GO" id="GO:0046872">
    <property type="term" value="F:metal ion binding"/>
    <property type="evidence" value="ECO:0007669"/>
    <property type="project" value="UniProtKB-KW"/>
</dbReference>
<dbReference type="Gene3D" id="3.10.120.10">
    <property type="entry name" value="Cytochrome b5-like heme/steroid binding domain"/>
    <property type="match status" value="1"/>
</dbReference>
<dbReference type="PANTHER" id="PTHR19359">
    <property type="entry name" value="CYTOCHROME B5"/>
    <property type="match status" value="1"/>
</dbReference>
<comment type="caution">
    <text evidence="6">The sequence shown here is derived from an EMBL/GenBank/DDBJ whole genome shotgun (WGS) entry which is preliminary data.</text>
</comment>
<dbReference type="Pfam" id="PF00173">
    <property type="entry name" value="Cyt-b5"/>
    <property type="match status" value="1"/>
</dbReference>
<keyword evidence="7" id="KW-1185">Reference proteome</keyword>
<evidence type="ECO:0000256" key="2">
    <source>
        <dbReference type="ARBA" id="ARBA00022723"/>
    </source>
</evidence>
<keyword evidence="3" id="KW-0408">Iron</keyword>
<name>A0AAQ4E477_AMBAM</name>
<evidence type="ECO:0000256" key="1">
    <source>
        <dbReference type="ARBA" id="ARBA00022617"/>
    </source>
</evidence>
<dbReference type="GO" id="GO:0016020">
    <property type="term" value="C:membrane"/>
    <property type="evidence" value="ECO:0007669"/>
    <property type="project" value="TreeGrafter"/>
</dbReference>
<dbReference type="GO" id="GO:0020037">
    <property type="term" value="F:heme binding"/>
    <property type="evidence" value="ECO:0007669"/>
    <property type="project" value="TreeGrafter"/>
</dbReference>
<dbReference type="InterPro" id="IPR036400">
    <property type="entry name" value="Cyt_B5-like_heme/steroid_sf"/>
</dbReference>
<dbReference type="Proteomes" id="UP001321473">
    <property type="component" value="Unassembled WGS sequence"/>
</dbReference>
<evidence type="ECO:0000256" key="3">
    <source>
        <dbReference type="ARBA" id="ARBA00023004"/>
    </source>
</evidence>
<sequence>MLDALSSLVAVASTGLQQLGNAAASMVTASDSAPAASGGDASRKGAAQLPRYTLHDVCQHCHQHDCWIVIHNRVYDVTNFLDKRPSARSDTTALSAQHPGGEEILWEHAGRDATLAFTGTGHTLEAVSLLQQYCIGILVEEEQLSIFNDVSLQMAVSAQS</sequence>
<keyword evidence="1" id="KW-0349">Heme</keyword>
<reference evidence="6 7" key="1">
    <citation type="journal article" date="2023" name="Arcadia Sci">
        <title>De novo assembly of a long-read Amblyomma americanum tick genome.</title>
        <authorList>
            <person name="Chou S."/>
            <person name="Poskanzer K.E."/>
            <person name="Rollins M."/>
            <person name="Thuy-Boun P.S."/>
        </authorList>
    </citation>
    <scope>NUCLEOTIDE SEQUENCE [LARGE SCALE GENOMIC DNA]</scope>
    <source>
        <strain evidence="6">F_SG_1</strain>
        <tissue evidence="6">Salivary glands</tissue>
    </source>
</reference>
<proteinExistence type="inferred from homology"/>
<feature type="domain" description="Cytochrome b5 heme-binding" evidence="5">
    <location>
        <begin position="49"/>
        <end position="139"/>
    </location>
</feature>
<organism evidence="6 7">
    <name type="scientific">Amblyomma americanum</name>
    <name type="common">Lone star tick</name>
    <dbReference type="NCBI Taxonomy" id="6943"/>
    <lineage>
        <taxon>Eukaryota</taxon>
        <taxon>Metazoa</taxon>
        <taxon>Ecdysozoa</taxon>
        <taxon>Arthropoda</taxon>
        <taxon>Chelicerata</taxon>
        <taxon>Arachnida</taxon>
        <taxon>Acari</taxon>
        <taxon>Parasitiformes</taxon>
        <taxon>Ixodida</taxon>
        <taxon>Ixodoidea</taxon>
        <taxon>Ixodidae</taxon>
        <taxon>Amblyomminae</taxon>
        <taxon>Amblyomma</taxon>
    </lineage>
</organism>
<dbReference type="SMART" id="SM01117">
    <property type="entry name" value="Cyt-b5"/>
    <property type="match status" value="1"/>
</dbReference>
<gene>
    <name evidence="6" type="ORF">V5799_014032</name>
</gene>
<dbReference type="InterPro" id="IPR001199">
    <property type="entry name" value="Cyt_B5-like_heme/steroid-bd"/>
</dbReference>
<dbReference type="AlphaFoldDB" id="A0AAQ4E477"/>
<dbReference type="InterPro" id="IPR050668">
    <property type="entry name" value="Cytochrome_b5"/>
</dbReference>
<dbReference type="PANTHER" id="PTHR19359:SF41">
    <property type="entry name" value="GEO08203P1"/>
    <property type="match status" value="1"/>
</dbReference>